<protein>
    <submittedName>
        <fullName evidence="2">CubicO group peptidase (Beta-lactamase class C family)</fullName>
    </submittedName>
</protein>
<keyword evidence="3" id="KW-1185">Reference proteome</keyword>
<dbReference type="Gene3D" id="3.40.710.10">
    <property type="entry name" value="DD-peptidase/beta-lactamase superfamily"/>
    <property type="match status" value="1"/>
</dbReference>
<dbReference type="InterPro" id="IPR012338">
    <property type="entry name" value="Beta-lactam/transpept-like"/>
</dbReference>
<dbReference type="InterPro" id="IPR001466">
    <property type="entry name" value="Beta-lactam-related"/>
</dbReference>
<dbReference type="EMBL" id="JACHGW010000003">
    <property type="protein sequence ID" value="MBB6051300.1"/>
    <property type="molecule type" value="Genomic_DNA"/>
</dbReference>
<evidence type="ECO:0000313" key="3">
    <source>
        <dbReference type="Proteomes" id="UP000520814"/>
    </source>
</evidence>
<dbReference type="AlphaFoldDB" id="A0A7W9W7P3"/>
<dbReference type="Pfam" id="PF00144">
    <property type="entry name" value="Beta-lactamase"/>
    <property type="match status" value="1"/>
</dbReference>
<dbReference type="RefSeq" id="WP_184197986.1">
    <property type="nucleotide sequence ID" value="NZ_JACHGW010000003.1"/>
</dbReference>
<feature type="domain" description="Beta-lactamase-related" evidence="1">
    <location>
        <begin position="9"/>
        <end position="312"/>
    </location>
</feature>
<dbReference type="Proteomes" id="UP000520814">
    <property type="component" value="Unassembled WGS sequence"/>
</dbReference>
<proteinExistence type="predicted"/>
<sequence length="325" mass="35611">MPQVFKDAIDSFVEQERANQRIPGLSIALVSGGKLRKAAGYGQLNVETGTPATAETVYQLASVTKQVIAAAVVLLEQEGQLTLTDPVAKHLPGTPASWEKITLLNLLTHTSGLVTDEPLDLAKSYTEADAVAAVKPLPLRFAPGERHSYCNFGFVLLGEVIRQRTGQRWDEFLQTRFFRPLNMSTTRRHNLRTVVTGRAAGYALEGEALVNVPSWTRDFASGGLLTTVGDLAKWDEMLRQGTILKPESRARLFEPVVLNNKKTYPYGLGWNLVGEPGKRIAEHGGSRPGFATHFWRELDGDRSVIVLANRGADVGRIAQGIVQRA</sequence>
<dbReference type="InterPro" id="IPR050491">
    <property type="entry name" value="AmpC-like"/>
</dbReference>
<dbReference type="PANTHER" id="PTHR46825:SF9">
    <property type="entry name" value="BETA-LACTAMASE-RELATED DOMAIN-CONTAINING PROTEIN"/>
    <property type="match status" value="1"/>
</dbReference>
<gene>
    <name evidence="2" type="ORF">HNQ39_003110</name>
</gene>
<dbReference type="SUPFAM" id="SSF56601">
    <property type="entry name" value="beta-lactamase/transpeptidase-like"/>
    <property type="match status" value="1"/>
</dbReference>
<name>A0A7W9W7P3_ARMRO</name>
<evidence type="ECO:0000313" key="2">
    <source>
        <dbReference type="EMBL" id="MBB6051300.1"/>
    </source>
</evidence>
<comment type="caution">
    <text evidence="2">The sequence shown here is derived from an EMBL/GenBank/DDBJ whole genome shotgun (WGS) entry which is preliminary data.</text>
</comment>
<dbReference type="PANTHER" id="PTHR46825">
    <property type="entry name" value="D-ALANYL-D-ALANINE-CARBOXYPEPTIDASE/ENDOPEPTIDASE AMPH"/>
    <property type="match status" value="1"/>
</dbReference>
<accession>A0A7W9W7P3</accession>
<evidence type="ECO:0000259" key="1">
    <source>
        <dbReference type="Pfam" id="PF00144"/>
    </source>
</evidence>
<reference evidence="2 3" key="1">
    <citation type="submission" date="2020-08" db="EMBL/GenBank/DDBJ databases">
        <title>Genomic Encyclopedia of Type Strains, Phase IV (KMG-IV): sequencing the most valuable type-strain genomes for metagenomic binning, comparative biology and taxonomic classification.</title>
        <authorList>
            <person name="Goeker M."/>
        </authorList>
    </citation>
    <scope>NUCLEOTIDE SEQUENCE [LARGE SCALE GENOMIC DNA]</scope>
    <source>
        <strain evidence="2 3">DSM 23562</strain>
    </source>
</reference>
<organism evidence="2 3">
    <name type="scientific">Armatimonas rosea</name>
    <dbReference type="NCBI Taxonomy" id="685828"/>
    <lineage>
        <taxon>Bacteria</taxon>
        <taxon>Bacillati</taxon>
        <taxon>Armatimonadota</taxon>
        <taxon>Armatimonadia</taxon>
        <taxon>Armatimonadales</taxon>
        <taxon>Armatimonadaceae</taxon>
        <taxon>Armatimonas</taxon>
    </lineage>
</organism>